<dbReference type="Proteomes" id="UP001144205">
    <property type="component" value="Unassembled WGS sequence"/>
</dbReference>
<accession>A0ABQ5LNJ2</accession>
<dbReference type="PANTHER" id="PTHR48090">
    <property type="entry name" value="UNDECAPRENYL-PHOSPHATE 4-DEOXY-4-FORMAMIDO-L-ARABINOSE TRANSFERASE-RELATED"/>
    <property type="match status" value="1"/>
</dbReference>
<dbReference type="PANTHER" id="PTHR48090:SF7">
    <property type="entry name" value="RFBJ PROTEIN"/>
    <property type="match status" value="1"/>
</dbReference>
<dbReference type="SUPFAM" id="SSF53448">
    <property type="entry name" value="Nucleotide-diphospho-sugar transferases"/>
    <property type="match status" value="1"/>
</dbReference>
<dbReference type="InterPro" id="IPR001173">
    <property type="entry name" value="Glyco_trans_2-like"/>
</dbReference>
<dbReference type="RefSeq" id="WP_281840494.1">
    <property type="nucleotide sequence ID" value="NZ_BROH01000001.1"/>
</dbReference>
<sequence length="232" mass="25601">MRDPVRLSCIVPAYNEAPRIAAVLTVLLACENVDEIIVVDDGSSDGTDTIVEEIEQYFAKLSLVRQLRNGGKTRAVMAGLLAARGEYVLLLDSDLVGLAPSDIDRLIVPVLSGRAMASLSLRRNAPKPWHWLGVDYISGERVMPRAVLADRMADLDRLPRFGLEVFMNRLWIAADMNVAVVPWPGVTSPMKYEKRGRMRGLMADLGMLHDIFRTIGPIAAIAQIIALRALRV</sequence>
<dbReference type="EMBL" id="BROH01000001">
    <property type="protein sequence ID" value="GKY86528.1"/>
    <property type="molecule type" value="Genomic_DNA"/>
</dbReference>
<evidence type="ECO:0000313" key="3">
    <source>
        <dbReference type="Proteomes" id="UP001144205"/>
    </source>
</evidence>
<dbReference type="Gene3D" id="3.90.550.10">
    <property type="entry name" value="Spore Coat Polysaccharide Biosynthesis Protein SpsA, Chain A"/>
    <property type="match status" value="1"/>
</dbReference>
<organism evidence="2 3">
    <name type="scientific">Sinisalibacter aestuarii</name>
    <dbReference type="NCBI Taxonomy" id="2949426"/>
    <lineage>
        <taxon>Bacteria</taxon>
        <taxon>Pseudomonadati</taxon>
        <taxon>Pseudomonadota</taxon>
        <taxon>Alphaproteobacteria</taxon>
        <taxon>Rhodobacterales</taxon>
        <taxon>Roseobacteraceae</taxon>
        <taxon>Sinisalibacter</taxon>
    </lineage>
</organism>
<keyword evidence="2" id="KW-0808">Transferase</keyword>
<dbReference type="Pfam" id="PF00535">
    <property type="entry name" value="Glycos_transf_2"/>
    <property type="match status" value="1"/>
</dbReference>
<name>A0ABQ5LNJ2_9RHOB</name>
<gene>
    <name evidence="2" type="ORF">STA1M1_03970</name>
</gene>
<dbReference type="CDD" id="cd04179">
    <property type="entry name" value="DPM_DPG-synthase_like"/>
    <property type="match status" value="1"/>
</dbReference>
<dbReference type="InterPro" id="IPR050256">
    <property type="entry name" value="Glycosyltransferase_2"/>
</dbReference>
<evidence type="ECO:0000313" key="2">
    <source>
        <dbReference type="EMBL" id="GKY86528.1"/>
    </source>
</evidence>
<feature type="domain" description="Glycosyltransferase 2-like" evidence="1">
    <location>
        <begin position="8"/>
        <end position="112"/>
    </location>
</feature>
<keyword evidence="3" id="KW-1185">Reference proteome</keyword>
<reference evidence="2" key="1">
    <citation type="journal article" date="2023" name="Int. J. Syst. Evol. Microbiol.">
        <title>Sinisalibacter aestuarii sp. nov., isolated from estuarine sediment of the Arakawa River.</title>
        <authorList>
            <person name="Arafat S.T."/>
            <person name="Hirano S."/>
            <person name="Sato A."/>
            <person name="Takeuchi K."/>
            <person name="Yasuda T."/>
            <person name="Terahara T."/>
            <person name="Hamada M."/>
            <person name="Kobayashi T."/>
        </authorList>
    </citation>
    <scope>NUCLEOTIDE SEQUENCE</scope>
    <source>
        <strain evidence="2">B-399</strain>
    </source>
</reference>
<proteinExistence type="predicted"/>
<dbReference type="PROSITE" id="PS51257">
    <property type="entry name" value="PROKAR_LIPOPROTEIN"/>
    <property type="match status" value="1"/>
</dbReference>
<dbReference type="InterPro" id="IPR029044">
    <property type="entry name" value="Nucleotide-diphossugar_trans"/>
</dbReference>
<comment type="caution">
    <text evidence="2">The sequence shown here is derived from an EMBL/GenBank/DDBJ whole genome shotgun (WGS) entry which is preliminary data.</text>
</comment>
<evidence type="ECO:0000259" key="1">
    <source>
        <dbReference type="Pfam" id="PF00535"/>
    </source>
</evidence>
<protein>
    <submittedName>
        <fullName evidence="2">Glycosyl transferase</fullName>
    </submittedName>
</protein>
<dbReference type="GO" id="GO:0016740">
    <property type="term" value="F:transferase activity"/>
    <property type="evidence" value="ECO:0007669"/>
    <property type="project" value="UniProtKB-KW"/>
</dbReference>